<gene>
    <name evidence="1" type="ORF">MCOS_LOCUS5790</name>
</gene>
<evidence type="ECO:0000313" key="1">
    <source>
        <dbReference type="EMBL" id="VDD79787.1"/>
    </source>
</evidence>
<sequence>MILTFRDLKDLIERNAQWNENAGEWHLRCVAYAGNNIHRPPEDEGSVLIADDYLPNVYISYKSEGLVKHKKREPKGRKKSDDMLIRDWLVGVSPLITSVCGRGGGGGGRRLAGSHRLVFAKCLINPASESNTPLKCFS</sequence>
<dbReference type="Proteomes" id="UP000267029">
    <property type="component" value="Unassembled WGS sequence"/>
</dbReference>
<evidence type="ECO:0000313" key="2">
    <source>
        <dbReference type="Proteomes" id="UP000267029"/>
    </source>
</evidence>
<keyword evidence="2" id="KW-1185">Reference proteome</keyword>
<organism evidence="1 2">
    <name type="scientific">Mesocestoides corti</name>
    <name type="common">Flatworm</name>
    <dbReference type="NCBI Taxonomy" id="53468"/>
    <lineage>
        <taxon>Eukaryota</taxon>
        <taxon>Metazoa</taxon>
        <taxon>Spiralia</taxon>
        <taxon>Lophotrochozoa</taxon>
        <taxon>Platyhelminthes</taxon>
        <taxon>Cestoda</taxon>
        <taxon>Eucestoda</taxon>
        <taxon>Cyclophyllidea</taxon>
        <taxon>Mesocestoididae</taxon>
        <taxon>Mesocestoides</taxon>
    </lineage>
</organism>
<dbReference type="OrthoDB" id="3176171at2759"/>
<protein>
    <submittedName>
        <fullName evidence="1">Uncharacterized protein</fullName>
    </submittedName>
</protein>
<reference evidence="1 2" key="1">
    <citation type="submission" date="2018-10" db="EMBL/GenBank/DDBJ databases">
        <authorList>
            <consortium name="Pathogen Informatics"/>
        </authorList>
    </citation>
    <scope>NUCLEOTIDE SEQUENCE [LARGE SCALE GENOMIC DNA]</scope>
</reference>
<dbReference type="AlphaFoldDB" id="A0A0R3UFB9"/>
<name>A0A0R3UFB9_MESCO</name>
<dbReference type="EMBL" id="UXSR01005213">
    <property type="protein sequence ID" value="VDD79787.1"/>
    <property type="molecule type" value="Genomic_DNA"/>
</dbReference>
<accession>A0A0R3UFB9</accession>
<dbReference type="STRING" id="53468.A0A0R3UFB9"/>
<proteinExistence type="predicted"/>